<proteinExistence type="predicted"/>
<gene>
    <name evidence="2" type="ORF">SAJA_14195</name>
</gene>
<feature type="compositionally biased region" description="Basic and acidic residues" evidence="1">
    <location>
        <begin position="1"/>
        <end position="10"/>
    </location>
</feature>
<dbReference type="InParanoid" id="A0A423PFI8"/>
<name>A0A423PFI8_9GAMM</name>
<sequence length="65" mass="7494">MWCKRADKPGELQLGRRTGKLSRNPGQWRRDLRDLPGARAMRNSRTLGQVDLNVLDSSKRFITGR</sequence>
<reference evidence="2 3" key="1">
    <citation type="submission" date="2013-10" db="EMBL/GenBank/DDBJ databases">
        <title>Salinisphaera japonica YTM-1 Genome Sequencing.</title>
        <authorList>
            <person name="Lai Q."/>
            <person name="Li C."/>
            <person name="Shao Z."/>
        </authorList>
    </citation>
    <scope>NUCLEOTIDE SEQUENCE [LARGE SCALE GENOMIC DNA]</scope>
    <source>
        <strain evidence="2 3">YTM-1</strain>
    </source>
</reference>
<accession>A0A423PFI8</accession>
<organism evidence="2 3">
    <name type="scientific">Salinisphaera japonica YTM-1</name>
    <dbReference type="NCBI Taxonomy" id="1209778"/>
    <lineage>
        <taxon>Bacteria</taxon>
        <taxon>Pseudomonadati</taxon>
        <taxon>Pseudomonadota</taxon>
        <taxon>Gammaproteobacteria</taxon>
        <taxon>Salinisphaerales</taxon>
        <taxon>Salinisphaeraceae</taxon>
        <taxon>Salinisphaera</taxon>
    </lineage>
</organism>
<keyword evidence="3" id="KW-1185">Reference proteome</keyword>
<evidence type="ECO:0000313" key="3">
    <source>
        <dbReference type="Proteomes" id="UP000285310"/>
    </source>
</evidence>
<comment type="caution">
    <text evidence="2">The sequence shown here is derived from an EMBL/GenBank/DDBJ whole genome shotgun (WGS) entry which is preliminary data.</text>
</comment>
<dbReference type="EMBL" id="AYKG01000067">
    <property type="protein sequence ID" value="ROO24409.1"/>
    <property type="molecule type" value="Genomic_DNA"/>
</dbReference>
<feature type="region of interest" description="Disordered" evidence="1">
    <location>
        <begin position="1"/>
        <end position="31"/>
    </location>
</feature>
<evidence type="ECO:0000256" key="1">
    <source>
        <dbReference type="SAM" id="MobiDB-lite"/>
    </source>
</evidence>
<dbReference type="AlphaFoldDB" id="A0A423PFI8"/>
<protein>
    <submittedName>
        <fullName evidence="2">Uncharacterized protein</fullName>
    </submittedName>
</protein>
<dbReference type="Proteomes" id="UP000285310">
    <property type="component" value="Unassembled WGS sequence"/>
</dbReference>
<evidence type="ECO:0000313" key="2">
    <source>
        <dbReference type="EMBL" id="ROO24409.1"/>
    </source>
</evidence>